<feature type="transmembrane region" description="Helical" evidence="1">
    <location>
        <begin position="75"/>
        <end position="101"/>
    </location>
</feature>
<sequence>MDVSDVSTTQRLAIGITLVVVGSAIAQPNLGLLTRLSAFATLFGVGFLGAAFEPPLTNAFGAGEWAELSGVKQTAILFVLAVVAIVLWVAITLGQGALAALL</sequence>
<evidence type="ECO:0000313" key="2">
    <source>
        <dbReference type="EMBL" id="QSW99967.1"/>
    </source>
</evidence>
<dbReference type="KEGG" id="hakz:J0X25_03110"/>
<gene>
    <name evidence="2" type="ORF">J0X25_03110</name>
</gene>
<proteinExistence type="predicted"/>
<organism evidence="2 3">
    <name type="scientific">Haloterrigena alkaliphila</name>
    <dbReference type="NCBI Taxonomy" id="2816475"/>
    <lineage>
        <taxon>Archaea</taxon>
        <taxon>Methanobacteriati</taxon>
        <taxon>Methanobacteriota</taxon>
        <taxon>Stenosarchaea group</taxon>
        <taxon>Halobacteria</taxon>
        <taxon>Halobacteriales</taxon>
        <taxon>Natrialbaceae</taxon>
        <taxon>Haloterrigena</taxon>
    </lineage>
</organism>
<dbReference type="RefSeq" id="WP_207289573.1">
    <property type="nucleotide sequence ID" value="NZ_CP071462.1"/>
</dbReference>
<evidence type="ECO:0000256" key="1">
    <source>
        <dbReference type="SAM" id="Phobius"/>
    </source>
</evidence>
<dbReference type="Proteomes" id="UP000663203">
    <property type="component" value="Chromosome"/>
</dbReference>
<keyword evidence="3" id="KW-1185">Reference proteome</keyword>
<dbReference type="EMBL" id="CP071462">
    <property type="protein sequence ID" value="QSW99967.1"/>
    <property type="molecule type" value="Genomic_DNA"/>
</dbReference>
<feature type="transmembrane region" description="Helical" evidence="1">
    <location>
        <begin position="36"/>
        <end position="54"/>
    </location>
</feature>
<name>A0A8A2VH21_9EURY</name>
<evidence type="ECO:0000313" key="3">
    <source>
        <dbReference type="Proteomes" id="UP000663203"/>
    </source>
</evidence>
<keyword evidence="1" id="KW-1133">Transmembrane helix</keyword>
<accession>A0A8A2VH21</accession>
<keyword evidence="1" id="KW-0812">Transmembrane</keyword>
<dbReference type="AlphaFoldDB" id="A0A8A2VH21"/>
<reference evidence="2 3" key="1">
    <citation type="submission" date="2021-03" db="EMBL/GenBank/DDBJ databases">
        <title>Haloterrigena longa sp. nov. and Haloterrigena limicola sp. nov., extremely halophilic archaea isolated from a salt lake.</title>
        <authorList>
            <person name="Henglin C."/>
        </authorList>
    </citation>
    <scope>NUCLEOTIDE SEQUENCE [LARGE SCALE GENOMIC DNA]</scope>
    <source>
        <strain evidence="2 3">KZCA68</strain>
    </source>
</reference>
<dbReference type="GeneID" id="63186261"/>
<protein>
    <submittedName>
        <fullName evidence="2">Uncharacterized protein</fullName>
    </submittedName>
</protein>
<keyword evidence="1" id="KW-0472">Membrane</keyword>
<feature type="transmembrane region" description="Helical" evidence="1">
    <location>
        <begin position="12"/>
        <end position="30"/>
    </location>
</feature>